<evidence type="ECO:0000256" key="2">
    <source>
        <dbReference type="ARBA" id="ARBA00022598"/>
    </source>
</evidence>
<dbReference type="InterPro" id="IPR004493">
    <property type="entry name" value="Leu-tRNA-synth_Ia_arc/euk"/>
</dbReference>
<feature type="region of interest" description="Disordered" evidence="7">
    <location>
        <begin position="705"/>
        <end position="740"/>
    </location>
</feature>
<dbReference type="Gene3D" id="1.10.730.10">
    <property type="entry name" value="Isoleucyl-tRNA Synthetase, Domain 1"/>
    <property type="match status" value="1"/>
</dbReference>
<sequence length="900" mass="102119">MAAKCETSSSKKANRDVLLEIEAKVRKCWEDKKVLSSKKPGHKFFEKFPYNCFMGHPFSLSKLDWLPDFPIDAMRFALAYVCDGPVDAAKINFLHSNADSVFDAAYDAIISLTKEMSWHEEFLAADFEYCLRTGPPSTSADKVFANDINIALNKTKQHYKACQFREALESGFLALQDARDWYKSLCGGTNAMNRDLVWRFMQMQTRLVAPICPHYSEYVWRELLHNVNFVVKADWPAADAPENSTLHSIHKYLKSITDSLKRQIESERTKKVCPNIEVLIYVKEESFNLKMREDGEVELGAQALDFMLPFRELRVLLQNLDLIKRQIGVERVQVLSATNPHDLEKAGSHVELIKTLRPIPGKPISLILKRSRILTSITQLKPSSSGCSPMRSNTTMSKPKCSDKKAKQKHGVRDLPNQVASKCSNEDIQVLEWFDKQSKQRHGIEETMNQFSTSTRDNKSRDDLHSYPPCKLRFKGSFDKAMDAACDQDKWLLVNLQCREDLSSHKLNRDIWADKDISQIISTNFIFWQEYSDWPEGTMVSSNYKLDSRTVVIIIDPVTGQALRSWNRMVQPDDLLLDLLPFLDSSPRNMHVAKEEEEQLRRALEASVESVKFETFGRTSIEYLVPSFNTRPMTNKATEIDEEEELQRALEASMESIKFETSNASTSKEALVPSFNTSPISTRVSEEEEERLHALEAFVERMKLETSTASTSKGDAVSSLSSSSRNAYVTRPEEEEEELRHALAASMESDGGSTSKEDPLEIFNIKPIITYVTEDDEEESRCAMADFVNSLETSSASTSKVPTFNNATREEEDEELQRALVASLESLKSETSSASTSKVSKNTYVTKEEEDDELLHALEVESMKWGTSGSTSKEDLVPFSISSSMYTDVTRDEDEELCAH</sequence>
<evidence type="ECO:0000256" key="5">
    <source>
        <dbReference type="ARBA" id="ARBA00022917"/>
    </source>
</evidence>
<dbReference type="SUPFAM" id="SSF47323">
    <property type="entry name" value="Anticodon-binding domain of a subclass of class I aminoacyl-tRNA synthetases"/>
    <property type="match status" value="1"/>
</dbReference>
<feature type="compositionally biased region" description="Polar residues" evidence="7">
    <location>
        <begin position="380"/>
        <end position="397"/>
    </location>
</feature>
<dbReference type="SUPFAM" id="SSF52833">
    <property type="entry name" value="Thioredoxin-like"/>
    <property type="match status" value="1"/>
</dbReference>
<comment type="similarity">
    <text evidence="1">Belongs to the class-I aminoacyl-tRNA synthetase family.</text>
</comment>
<dbReference type="InterPro" id="IPR006577">
    <property type="entry name" value="UAS"/>
</dbReference>
<name>A0A2P6R410_ROSCH</name>
<evidence type="ECO:0000313" key="10">
    <source>
        <dbReference type="Proteomes" id="UP000238479"/>
    </source>
</evidence>
<evidence type="ECO:0000256" key="3">
    <source>
        <dbReference type="ARBA" id="ARBA00022741"/>
    </source>
</evidence>
<dbReference type="PANTHER" id="PTHR45794:SF1">
    <property type="entry name" value="LEUCINE--TRNA LIGASE, CYTOPLASMIC"/>
    <property type="match status" value="1"/>
</dbReference>
<dbReference type="Gene3D" id="3.40.30.10">
    <property type="entry name" value="Glutaredoxin"/>
    <property type="match status" value="1"/>
</dbReference>
<dbReference type="CDD" id="cd02958">
    <property type="entry name" value="UAS"/>
    <property type="match status" value="1"/>
</dbReference>
<dbReference type="GO" id="GO:0006429">
    <property type="term" value="P:leucyl-tRNA aminoacylation"/>
    <property type="evidence" value="ECO:0007669"/>
    <property type="project" value="InterPro"/>
</dbReference>
<dbReference type="AlphaFoldDB" id="A0A2P6R410"/>
<dbReference type="GO" id="GO:0004823">
    <property type="term" value="F:leucine-tRNA ligase activity"/>
    <property type="evidence" value="ECO:0007669"/>
    <property type="project" value="UniProtKB-EC"/>
</dbReference>
<accession>A0A2P6R410</accession>
<feature type="compositionally biased region" description="Low complexity" evidence="7">
    <location>
        <begin position="829"/>
        <end position="838"/>
    </location>
</feature>
<dbReference type="SMART" id="SM00726">
    <property type="entry name" value="UIM"/>
    <property type="match status" value="4"/>
</dbReference>
<dbReference type="Pfam" id="PF08264">
    <property type="entry name" value="Anticodon_1"/>
    <property type="match status" value="1"/>
</dbReference>
<feature type="domain" description="UAS" evidence="8">
    <location>
        <begin position="460"/>
        <end position="584"/>
    </location>
</feature>
<dbReference type="PANTHER" id="PTHR45794">
    <property type="entry name" value="LEUCYL-TRNA SYNTHETASE"/>
    <property type="match status" value="1"/>
</dbReference>
<feature type="region of interest" description="Disordered" evidence="7">
    <location>
        <begin position="829"/>
        <end position="848"/>
    </location>
</feature>
<organism evidence="9 10">
    <name type="scientific">Rosa chinensis</name>
    <name type="common">China rose</name>
    <dbReference type="NCBI Taxonomy" id="74649"/>
    <lineage>
        <taxon>Eukaryota</taxon>
        <taxon>Viridiplantae</taxon>
        <taxon>Streptophyta</taxon>
        <taxon>Embryophyta</taxon>
        <taxon>Tracheophyta</taxon>
        <taxon>Spermatophyta</taxon>
        <taxon>Magnoliopsida</taxon>
        <taxon>eudicotyledons</taxon>
        <taxon>Gunneridae</taxon>
        <taxon>Pentapetalae</taxon>
        <taxon>rosids</taxon>
        <taxon>fabids</taxon>
        <taxon>Rosales</taxon>
        <taxon>Rosaceae</taxon>
        <taxon>Rosoideae</taxon>
        <taxon>Rosoideae incertae sedis</taxon>
        <taxon>Rosa</taxon>
    </lineage>
</organism>
<dbReference type="Pfam" id="PF13899">
    <property type="entry name" value="Thioredoxin_7"/>
    <property type="match status" value="1"/>
</dbReference>
<dbReference type="Gene3D" id="6.10.140.100">
    <property type="match status" value="2"/>
</dbReference>
<proteinExistence type="inferred from homology"/>
<dbReference type="InterPro" id="IPR036249">
    <property type="entry name" value="Thioredoxin-like_sf"/>
</dbReference>
<keyword evidence="10" id="KW-1185">Reference proteome</keyword>
<keyword evidence="3" id="KW-0547">Nucleotide-binding</keyword>
<dbReference type="EC" id="6.1.1.4" evidence="9"/>
<protein>
    <submittedName>
        <fullName evidence="9">Putative leucine--tRNA ligase</fullName>
        <ecNumber evidence="9">6.1.1.4</ecNumber>
    </submittedName>
</protein>
<evidence type="ECO:0000256" key="7">
    <source>
        <dbReference type="SAM" id="MobiDB-lite"/>
    </source>
</evidence>
<dbReference type="Proteomes" id="UP000238479">
    <property type="component" value="Chromosome 4"/>
</dbReference>
<dbReference type="InterPro" id="IPR003903">
    <property type="entry name" value="UIM_dom"/>
</dbReference>
<evidence type="ECO:0000256" key="1">
    <source>
        <dbReference type="ARBA" id="ARBA00005594"/>
    </source>
</evidence>
<keyword evidence="4" id="KW-0067">ATP-binding</keyword>
<dbReference type="SMART" id="SM00594">
    <property type="entry name" value="UAS"/>
    <property type="match status" value="1"/>
</dbReference>
<feature type="region of interest" description="Disordered" evidence="7">
    <location>
        <begin position="380"/>
        <end position="413"/>
    </location>
</feature>
<evidence type="ECO:0000259" key="8">
    <source>
        <dbReference type="SMART" id="SM00594"/>
    </source>
</evidence>
<keyword evidence="6" id="KW-0030">Aminoacyl-tRNA synthetase</keyword>
<reference evidence="9 10" key="1">
    <citation type="journal article" date="2018" name="Nat. Genet.">
        <title>The Rosa genome provides new insights in the design of modern roses.</title>
        <authorList>
            <person name="Bendahmane M."/>
        </authorList>
    </citation>
    <scope>NUCLEOTIDE SEQUENCE [LARGE SCALE GENOMIC DNA]</scope>
    <source>
        <strain evidence="10">cv. Old Blush</strain>
    </source>
</reference>
<dbReference type="STRING" id="74649.A0A2P6R410"/>
<dbReference type="EMBL" id="PDCK01000042">
    <property type="protein sequence ID" value="PRQ41089.1"/>
    <property type="molecule type" value="Genomic_DNA"/>
</dbReference>
<evidence type="ECO:0000313" key="9">
    <source>
        <dbReference type="EMBL" id="PRQ41089.1"/>
    </source>
</evidence>
<evidence type="ECO:0000256" key="4">
    <source>
        <dbReference type="ARBA" id="ARBA00022840"/>
    </source>
</evidence>
<keyword evidence="2 9" id="KW-0436">Ligase</keyword>
<gene>
    <name evidence="9" type="ORF">RchiOBHm_Chr4g0443181</name>
</gene>
<dbReference type="PROSITE" id="PS50330">
    <property type="entry name" value="UIM"/>
    <property type="match status" value="1"/>
</dbReference>
<comment type="caution">
    <text evidence="9">The sequence shown here is derived from an EMBL/GenBank/DDBJ whole genome shotgun (WGS) entry which is preliminary data.</text>
</comment>
<dbReference type="GO" id="GO:0005524">
    <property type="term" value="F:ATP binding"/>
    <property type="evidence" value="ECO:0007669"/>
    <property type="project" value="UniProtKB-KW"/>
</dbReference>
<keyword evidence="5" id="KW-0648">Protein biosynthesis</keyword>
<dbReference type="InterPro" id="IPR009080">
    <property type="entry name" value="tRNAsynth_Ia_anticodon-bd"/>
</dbReference>
<evidence type="ECO:0000256" key="6">
    <source>
        <dbReference type="ARBA" id="ARBA00023146"/>
    </source>
</evidence>
<dbReference type="InterPro" id="IPR013155">
    <property type="entry name" value="M/V/L/I-tRNA-synth_anticd-bd"/>
</dbReference>
<dbReference type="Gramene" id="PRQ41089">
    <property type="protein sequence ID" value="PRQ41089"/>
    <property type="gene ID" value="RchiOBHm_Chr4g0443181"/>
</dbReference>